<comment type="caution">
    <text evidence="3">The sequence shown here is derived from an EMBL/GenBank/DDBJ whole genome shotgun (WGS) entry which is preliminary data.</text>
</comment>
<dbReference type="InterPro" id="IPR000037">
    <property type="entry name" value="SsrA-bd_prot"/>
</dbReference>
<dbReference type="HAMAP" id="MF_00023">
    <property type="entry name" value="SmpB"/>
    <property type="match status" value="1"/>
</dbReference>
<dbReference type="GO" id="GO:0070930">
    <property type="term" value="P:trans-translation-dependent protein tagging"/>
    <property type="evidence" value="ECO:0007669"/>
    <property type="project" value="TreeGrafter"/>
</dbReference>
<dbReference type="InterPro" id="IPR020081">
    <property type="entry name" value="SsrA-bd_prot_CS"/>
</dbReference>
<evidence type="ECO:0000256" key="2">
    <source>
        <dbReference type="ARBA" id="ARBA00022884"/>
    </source>
</evidence>
<dbReference type="InterPro" id="IPR023620">
    <property type="entry name" value="SmpB"/>
</dbReference>
<reference evidence="3 4" key="1">
    <citation type="journal article" date="2016" name="Nat. Commun.">
        <title>Thousands of microbial genomes shed light on interconnected biogeochemical processes in an aquifer system.</title>
        <authorList>
            <person name="Anantharaman K."/>
            <person name="Brown C.T."/>
            <person name="Hug L.A."/>
            <person name="Sharon I."/>
            <person name="Castelle C.J."/>
            <person name="Probst A.J."/>
            <person name="Thomas B.C."/>
            <person name="Singh A."/>
            <person name="Wilkins M.J."/>
            <person name="Karaoz U."/>
            <person name="Brodie E.L."/>
            <person name="Williams K.H."/>
            <person name="Hubbard S.S."/>
            <person name="Banfield J.F."/>
        </authorList>
    </citation>
    <scope>NUCLEOTIDE SEQUENCE [LARGE SCALE GENOMIC DNA]</scope>
</reference>
<dbReference type="AlphaFoldDB" id="A0A1F5YES4"/>
<evidence type="ECO:0000256" key="1">
    <source>
        <dbReference type="ARBA" id="ARBA00022490"/>
    </source>
</evidence>
<protein>
    <submittedName>
        <fullName evidence="3">SsrA-binding protein</fullName>
    </submittedName>
</protein>
<name>A0A1F5YES4_9BACT</name>
<gene>
    <name evidence="3" type="ORF">A2Z86_11710</name>
</gene>
<dbReference type="GO" id="GO:0005829">
    <property type="term" value="C:cytosol"/>
    <property type="evidence" value="ECO:0007669"/>
    <property type="project" value="TreeGrafter"/>
</dbReference>
<dbReference type="Gene3D" id="2.40.280.10">
    <property type="match status" value="1"/>
</dbReference>
<accession>A0A1F5YES4</accession>
<dbReference type="PANTHER" id="PTHR30308:SF2">
    <property type="entry name" value="SSRA-BINDING PROTEIN"/>
    <property type="match status" value="1"/>
</dbReference>
<dbReference type="NCBIfam" id="TIGR00086">
    <property type="entry name" value="smpB"/>
    <property type="match status" value="1"/>
</dbReference>
<proteinExistence type="inferred from homology"/>
<dbReference type="NCBIfam" id="NF003843">
    <property type="entry name" value="PRK05422.1"/>
    <property type="match status" value="1"/>
</dbReference>
<dbReference type="Pfam" id="PF01668">
    <property type="entry name" value="SmpB"/>
    <property type="match status" value="1"/>
</dbReference>
<keyword evidence="2" id="KW-0694">RNA-binding</keyword>
<sequence length="156" mass="18070">MANKESGEDSGIKMVCRNRKAHFLYHLLEEFEAGLVLSGTEVKSLRQGKASLQESYGEFREGELYLVGCHVNEYAEGNRYNHDPLRDRKLLMSRKQILRLRSKVEEKGLTLVPLSIYFRGGWAKVKLALARGKKTFDKREDIKKKDADREARRVLR</sequence>
<evidence type="ECO:0000313" key="4">
    <source>
        <dbReference type="Proteomes" id="UP000176992"/>
    </source>
</evidence>
<dbReference type="Proteomes" id="UP000176992">
    <property type="component" value="Unassembled WGS sequence"/>
</dbReference>
<feature type="non-terminal residue" evidence="3">
    <location>
        <position position="156"/>
    </location>
</feature>
<keyword evidence="1" id="KW-0963">Cytoplasm</keyword>
<dbReference type="PROSITE" id="PS01317">
    <property type="entry name" value="SSRP"/>
    <property type="match status" value="1"/>
</dbReference>
<dbReference type="GO" id="GO:0003723">
    <property type="term" value="F:RNA binding"/>
    <property type="evidence" value="ECO:0007669"/>
    <property type="project" value="UniProtKB-KW"/>
</dbReference>
<dbReference type="EMBL" id="MFIV01000070">
    <property type="protein sequence ID" value="OGF98643.1"/>
    <property type="molecule type" value="Genomic_DNA"/>
</dbReference>
<evidence type="ECO:0000313" key="3">
    <source>
        <dbReference type="EMBL" id="OGF98643.1"/>
    </source>
</evidence>
<dbReference type="PANTHER" id="PTHR30308">
    <property type="entry name" value="TMRNA-BINDING COMPONENT OF TRANS-TRANSLATION TAGGING COMPLEX"/>
    <property type="match status" value="1"/>
</dbReference>
<dbReference type="CDD" id="cd09294">
    <property type="entry name" value="SmpB"/>
    <property type="match status" value="1"/>
</dbReference>
<organism evidence="3 4">
    <name type="scientific">Candidatus Glassbacteria bacterium GWA2_58_10</name>
    <dbReference type="NCBI Taxonomy" id="1817865"/>
    <lineage>
        <taxon>Bacteria</taxon>
        <taxon>Candidatus Glassiibacteriota</taxon>
    </lineage>
</organism>
<dbReference type="SUPFAM" id="SSF74982">
    <property type="entry name" value="Small protein B (SmpB)"/>
    <property type="match status" value="1"/>
</dbReference>